<reference evidence="4 5" key="1">
    <citation type="submission" date="2019-07" db="EMBL/GenBank/DDBJ databases">
        <title>Whole genome shotgun sequence of Chitinophaga cymbidii NBRC 109752.</title>
        <authorList>
            <person name="Hosoyama A."/>
            <person name="Uohara A."/>
            <person name="Ohji S."/>
            <person name="Ichikawa N."/>
        </authorList>
    </citation>
    <scope>NUCLEOTIDE SEQUENCE [LARGE SCALE GENOMIC DNA]</scope>
    <source>
        <strain evidence="4 5">NBRC 109752</strain>
    </source>
</reference>
<dbReference type="InterPro" id="IPR023996">
    <property type="entry name" value="TonB-dep_OMP_SusC/RagA"/>
</dbReference>
<keyword evidence="5" id="KW-1185">Reference proteome</keyword>
<protein>
    <submittedName>
        <fullName evidence="4">SusC/RagA family TonB-linked outer membrane protein</fullName>
    </submittedName>
</protein>
<comment type="caution">
    <text evidence="4">The sequence shown here is derived from an EMBL/GenBank/DDBJ whole genome shotgun (WGS) entry which is preliminary data.</text>
</comment>
<organism evidence="4 5">
    <name type="scientific">Chitinophaga cymbidii</name>
    <dbReference type="NCBI Taxonomy" id="1096750"/>
    <lineage>
        <taxon>Bacteria</taxon>
        <taxon>Pseudomonadati</taxon>
        <taxon>Bacteroidota</taxon>
        <taxon>Chitinophagia</taxon>
        <taxon>Chitinophagales</taxon>
        <taxon>Chitinophagaceae</taxon>
        <taxon>Chitinophaga</taxon>
    </lineage>
</organism>
<comment type="similarity">
    <text evidence="1">Belongs to the TonB-dependent receptor family.</text>
</comment>
<dbReference type="Proteomes" id="UP000321436">
    <property type="component" value="Unassembled WGS sequence"/>
</dbReference>
<feature type="chain" id="PRO_5021849923" evidence="2">
    <location>
        <begin position="21"/>
        <end position="996"/>
    </location>
</feature>
<proteinExistence type="inferred from homology"/>
<comment type="subcellular location">
    <subcellularLocation>
        <location evidence="1">Cell outer membrane</location>
        <topology evidence="1">Multi-pass membrane protein</topology>
    </subcellularLocation>
</comment>
<dbReference type="NCBIfam" id="TIGR04056">
    <property type="entry name" value="OMP_RagA_SusC"/>
    <property type="match status" value="1"/>
</dbReference>
<dbReference type="EMBL" id="BKAU01000002">
    <property type="protein sequence ID" value="GEP96673.1"/>
    <property type="molecule type" value="Genomic_DNA"/>
</dbReference>
<feature type="signal peptide" evidence="2">
    <location>
        <begin position="1"/>
        <end position="20"/>
    </location>
</feature>
<keyword evidence="1" id="KW-0998">Cell outer membrane</keyword>
<evidence type="ECO:0000313" key="4">
    <source>
        <dbReference type="EMBL" id="GEP96673.1"/>
    </source>
</evidence>
<evidence type="ECO:0000313" key="5">
    <source>
        <dbReference type="Proteomes" id="UP000321436"/>
    </source>
</evidence>
<accession>A0A512RLU4</accession>
<dbReference type="InterPro" id="IPR023997">
    <property type="entry name" value="TonB-dep_OMP_SusC/RagA_CS"/>
</dbReference>
<dbReference type="NCBIfam" id="TIGR04057">
    <property type="entry name" value="SusC_RagA_signa"/>
    <property type="match status" value="1"/>
</dbReference>
<sequence>MKKALLIGLLVAICTTITYAQSRRITGRVTEAGTGEPLAGVTIQIKGTSTGTVSGENGVYALTAPNDAVLIFSFLGYVTIEETVGQRSSIDISLAIDEAKLSEVVVVGYGEQTQRYKTQNVSVVGEENIKNVPAISPQQLLQGQAAGVQMTNSSGLLGSAAQIRVRGASSITAGGQPLFVIDGVPMNEGAYSTGQGGSARLNPLLNINPNDIENMTVLKDAAAVAIYGSRGANGVVLITTKKGAAGQKTRVNFDYFTGWSKPTGLIDMMDAEQFKNYVNEYNEAKGLQPETFPDGEFDWVEGVSRTGRVNNYSISAAGGNEKTKFYFGGNYAKETGFTVGNDLKKLSGRLNLEHNISSRVKFGVNFSTSYVDMDRIGAENSTYAPLTSAFLFLPFIQPFDDEGKYVNTGFPQNVLGLEALNTNKFYSSRSTGNAYAEFRLIDNLKFKTDWGIDRIQTEEKYREVDLFTPGGIGSRFIIQDFKWMTTNSLNYDKSFNNTHSIGLFAAHSFETSRFEDITVEGAGFASDKLINVISASTPLTTTSEGTEWALESYIFRANYRFRDKYLLEGTFRSDGSSRFDASKRYGSFWAVSGGWILTEEEFLQSASWLDFLKLTASYGTSGNNDVTNFPYPGLYQGGTEADYGGSSGLRPIQTPNPALTWEETAQFDIGLSTVVIDNRIKLDVNFYQKRTRAPGLLVSIPMPYTTGFDIVRKNVGKMENRGIEIGLNTTNIRARDFEWNTSINISFVKNKMLALPDDSKDEDGRSIIQATNAQRAILGHSLNSFYLYRFHGINPETGDAEWLTKDGKPTTTPGNADRVIAGNADPKFYGGFNNTVTYKGFDLGVNFNFMYGNKVLIDGLRFTGNMNPASGLNKSTDLLDYWKKPGDKAYAPSLSSPTTSRFSNLSTLQLQDGSYLRLKMLTLGYSLPKDLMSRTKLLSNARIYALAQNIWTIKNKDFRGADPEVSANGGSNQVVGESFFALPQPKTITVGVNLTF</sequence>
<feature type="domain" description="TonB-dependent receptor plug" evidence="3">
    <location>
        <begin position="116"/>
        <end position="235"/>
    </location>
</feature>
<evidence type="ECO:0000256" key="1">
    <source>
        <dbReference type="PROSITE-ProRule" id="PRU01360"/>
    </source>
</evidence>
<evidence type="ECO:0000259" key="3">
    <source>
        <dbReference type="Pfam" id="PF07715"/>
    </source>
</evidence>
<dbReference type="Gene3D" id="2.60.40.1120">
    <property type="entry name" value="Carboxypeptidase-like, regulatory domain"/>
    <property type="match status" value="1"/>
</dbReference>
<dbReference type="SUPFAM" id="SSF49464">
    <property type="entry name" value="Carboxypeptidase regulatory domain-like"/>
    <property type="match status" value="1"/>
</dbReference>
<keyword evidence="2" id="KW-0732">Signal</keyword>
<keyword evidence="1" id="KW-1134">Transmembrane beta strand</keyword>
<dbReference type="InterPro" id="IPR039426">
    <property type="entry name" value="TonB-dep_rcpt-like"/>
</dbReference>
<keyword evidence="1" id="KW-0472">Membrane</keyword>
<name>A0A512RLU4_9BACT</name>
<dbReference type="InterPro" id="IPR012910">
    <property type="entry name" value="Plug_dom"/>
</dbReference>
<dbReference type="SUPFAM" id="SSF56935">
    <property type="entry name" value="Porins"/>
    <property type="match status" value="1"/>
</dbReference>
<dbReference type="InterPro" id="IPR037066">
    <property type="entry name" value="Plug_dom_sf"/>
</dbReference>
<gene>
    <name evidence="4" type="ORF">CCY01nite_29330</name>
</gene>
<dbReference type="Gene3D" id="2.170.130.10">
    <property type="entry name" value="TonB-dependent receptor, plug domain"/>
    <property type="match status" value="1"/>
</dbReference>
<dbReference type="Pfam" id="PF07715">
    <property type="entry name" value="Plug"/>
    <property type="match status" value="1"/>
</dbReference>
<keyword evidence="1" id="KW-0813">Transport</keyword>
<dbReference type="OrthoDB" id="9768177at2"/>
<evidence type="ECO:0000256" key="2">
    <source>
        <dbReference type="SAM" id="SignalP"/>
    </source>
</evidence>
<dbReference type="InterPro" id="IPR008969">
    <property type="entry name" value="CarboxyPept-like_regulatory"/>
</dbReference>
<dbReference type="GO" id="GO:0009279">
    <property type="term" value="C:cell outer membrane"/>
    <property type="evidence" value="ECO:0007669"/>
    <property type="project" value="UniProtKB-SubCell"/>
</dbReference>
<keyword evidence="1" id="KW-0812">Transmembrane</keyword>
<dbReference type="AlphaFoldDB" id="A0A512RLU4"/>
<dbReference type="PROSITE" id="PS52016">
    <property type="entry name" value="TONB_DEPENDENT_REC_3"/>
    <property type="match status" value="1"/>
</dbReference>
<dbReference type="Pfam" id="PF13715">
    <property type="entry name" value="CarbopepD_reg_2"/>
    <property type="match status" value="1"/>
</dbReference>
<dbReference type="RefSeq" id="WP_146863120.1">
    <property type="nucleotide sequence ID" value="NZ_BKAU01000002.1"/>
</dbReference>